<keyword evidence="1" id="KW-0378">Hydrolase</keyword>
<keyword evidence="2" id="KW-0812">Transmembrane</keyword>
<feature type="domain" description="PPM-type phosphatase" evidence="3">
    <location>
        <begin position="147"/>
        <end position="361"/>
    </location>
</feature>
<dbReference type="AlphaFoldDB" id="A0A3Q9FRU3"/>
<dbReference type="InterPro" id="IPR036457">
    <property type="entry name" value="PPM-type-like_dom_sf"/>
</dbReference>
<keyword evidence="2" id="KW-0472">Membrane</keyword>
<dbReference type="PANTHER" id="PTHR43156">
    <property type="entry name" value="STAGE II SPORULATION PROTEIN E-RELATED"/>
    <property type="match status" value="1"/>
</dbReference>
<dbReference type="SMART" id="SM00331">
    <property type="entry name" value="PP2C_SIG"/>
    <property type="match status" value="1"/>
</dbReference>
<proteinExistence type="predicted"/>
<dbReference type="InterPro" id="IPR001932">
    <property type="entry name" value="PPM-type_phosphatase-like_dom"/>
</dbReference>
<dbReference type="EMBL" id="CP034587">
    <property type="protein sequence ID" value="AZQ70367.1"/>
    <property type="molecule type" value="Genomic_DNA"/>
</dbReference>
<evidence type="ECO:0000256" key="1">
    <source>
        <dbReference type="ARBA" id="ARBA00022801"/>
    </source>
</evidence>
<feature type="transmembrane region" description="Helical" evidence="2">
    <location>
        <begin position="91"/>
        <end position="116"/>
    </location>
</feature>
<evidence type="ECO:0000259" key="3">
    <source>
        <dbReference type="SMART" id="SM00331"/>
    </source>
</evidence>
<protein>
    <submittedName>
        <fullName evidence="4">Serine/threonine-protein phosphatase</fullName>
    </submittedName>
</protein>
<name>A0A3Q9FRU3_STRLT</name>
<dbReference type="PANTHER" id="PTHR43156:SF2">
    <property type="entry name" value="STAGE II SPORULATION PROTEIN E"/>
    <property type="match status" value="1"/>
</dbReference>
<organism evidence="4 5">
    <name type="scientific">Streptomyces luteoverticillatus</name>
    <name type="common">Streptoverticillium luteoverticillatus</name>
    <dbReference type="NCBI Taxonomy" id="66425"/>
    <lineage>
        <taxon>Bacteria</taxon>
        <taxon>Bacillati</taxon>
        <taxon>Actinomycetota</taxon>
        <taxon>Actinomycetes</taxon>
        <taxon>Kitasatosporales</taxon>
        <taxon>Streptomycetaceae</taxon>
        <taxon>Streptomyces</taxon>
    </lineage>
</organism>
<evidence type="ECO:0000256" key="2">
    <source>
        <dbReference type="SAM" id="Phobius"/>
    </source>
</evidence>
<dbReference type="RefSeq" id="WP_126912932.1">
    <property type="nucleotide sequence ID" value="NZ_CP034587.1"/>
</dbReference>
<feature type="transmembrane region" description="Helical" evidence="2">
    <location>
        <begin position="67"/>
        <end position="85"/>
    </location>
</feature>
<gene>
    <name evidence="4" type="ORF">EKH77_03270</name>
</gene>
<reference evidence="4 5" key="1">
    <citation type="submission" date="2018-12" db="EMBL/GenBank/DDBJ databases">
        <title>The whole draft genome of Streptomyce luteoverticillatus CGMCC 15060.</title>
        <authorList>
            <person name="Feng Z."/>
            <person name="Chen G."/>
            <person name="Zhang J."/>
            <person name="Zhu H."/>
            <person name="Yu X."/>
            <person name="Zhang W."/>
            <person name="Zhang X."/>
        </authorList>
    </citation>
    <scope>NUCLEOTIDE SEQUENCE [LARGE SCALE GENOMIC DNA]</scope>
    <source>
        <strain evidence="4 5">CGMCC 15060</strain>
    </source>
</reference>
<dbReference type="OrthoDB" id="4935951at2"/>
<sequence>MKRDPGPEVPGAAPTLPRGVRPLVVAAYVLLAAAVALDLATNPSLTFSPVLATAPALASLGTRSARVPLATGLIALLLVAPLALADPGVALPVHLTAGATVLAITCVSTANVVLVSTRERQLLQSRSVAEAAQRALLRPAPERIGGLRIAVRYASAAAEARVGGDLYEVLGTPYGTRLLLGDVRGKGLAAVETAADVLGTFREAAQVEPGLDGVARRLDATVVRRGAGEEFVTAVLLGVPVGDGAVELVDCGHLPPLLWRAGEVAEIQSPTPDPPLALRQLDPGPYHVLRTPFAPGDTLVLYTDGVTEARDATGTFYPLGERLAALPDLTPGQLADRIMADLRDYTGGELADDAALLIVRMERRQ</sequence>
<keyword evidence="2" id="KW-1133">Transmembrane helix</keyword>
<dbReference type="SUPFAM" id="SSF81606">
    <property type="entry name" value="PP2C-like"/>
    <property type="match status" value="1"/>
</dbReference>
<dbReference type="FunFam" id="3.60.40.10:FF:000058">
    <property type="entry name" value="Stage II sporulation protein E"/>
    <property type="match status" value="1"/>
</dbReference>
<dbReference type="Pfam" id="PF07228">
    <property type="entry name" value="SpoIIE"/>
    <property type="match status" value="1"/>
</dbReference>
<accession>A0A3Q9FRU3</accession>
<dbReference type="Proteomes" id="UP000267900">
    <property type="component" value="Chromosome"/>
</dbReference>
<keyword evidence="5" id="KW-1185">Reference proteome</keyword>
<feature type="transmembrane region" description="Helical" evidence="2">
    <location>
        <begin position="20"/>
        <end position="40"/>
    </location>
</feature>
<evidence type="ECO:0000313" key="4">
    <source>
        <dbReference type="EMBL" id="AZQ70367.1"/>
    </source>
</evidence>
<evidence type="ECO:0000313" key="5">
    <source>
        <dbReference type="Proteomes" id="UP000267900"/>
    </source>
</evidence>
<dbReference type="InterPro" id="IPR052016">
    <property type="entry name" value="Bact_Sigma-Reg"/>
</dbReference>
<dbReference type="Gene3D" id="3.60.40.10">
    <property type="entry name" value="PPM-type phosphatase domain"/>
    <property type="match status" value="1"/>
</dbReference>
<dbReference type="GO" id="GO:0016791">
    <property type="term" value="F:phosphatase activity"/>
    <property type="evidence" value="ECO:0007669"/>
    <property type="project" value="TreeGrafter"/>
</dbReference>